<gene>
    <name evidence="2" type="primary">ORF2498</name>
</gene>
<feature type="non-terminal residue" evidence="2">
    <location>
        <position position="1"/>
    </location>
</feature>
<feature type="non-terminal residue" evidence="2">
    <location>
        <position position="271"/>
    </location>
</feature>
<sequence length="271" mass="30695">QRQQDKGMPQKYFTTHSAASSVIETDLPVQSICNLLSDYGDNISYYQEPAAGNFSYQGHKLSGSTHLIQPHNLRCKLKTANHRKVGFMSRHCDEVQKSSLHIVEAQEVVDKENVGSGLDELLMRRKFYLWILNQKKIQGKLKSSVPEKKVHCTFIKDLSECMMPKEIGNRLQKTPLKKPIHTRLLPVRLSASEKPVSEKPASEKPANGKHGKSSDTAPLSDIINSEGYFTTRDKLALVQNCLHDDERQHTFHAGEKCKSRQAKVLKKHIQN</sequence>
<accession>A0A0B6XX50</accession>
<feature type="region of interest" description="Disordered" evidence="1">
    <location>
        <begin position="187"/>
        <end position="219"/>
    </location>
</feature>
<dbReference type="AlphaFoldDB" id="A0A0B6XX50"/>
<reference evidence="2" key="1">
    <citation type="submission" date="2014-12" db="EMBL/GenBank/DDBJ databases">
        <title>Insight into the proteome of Arion vulgaris.</title>
        <authorList>
            <person name="Aradska J."/>
            <person name="Bulat T."/>
            <person name="Smidak R."/>
            <person name="Sarate P."/>
            <person name="Gangsoo J."/>
            <person name="Sialana F."/>
            <person name="Bilban M."/>
            <person name="Lubec G."/>
        </authorList>
    </citation>
    <scope>NUCLEOTIDE SEQUENCE</scope>
    <source>
        <tissue evidence="2">Skin</tissue>
    </source>
</reference>
<dbReference type="EMBL" id="HACG01001005">
    <property type="protein sequence ID" value="CEK47870.1"/>
    <property type="molecule type" value="Transcribed_RNA"/>
</dbReference>
<evidence type="ECO:0000313" key="2">
    <source>
        <dbReference type="EMBL" id="CEK47870.1"/>
    </source>
</evidence>
<organism evidence="2">
    <name type="scientific">Arion vulgaris</name>
    <dbReference type="NCBI Taxonomy" id="1028688"/>
    <lineage>
        <taxon>Eukaryota</taxon>
        <taxon>Metazoa</taxon>
        <taxon>Spiralia</taxon>
        <taxon>Lophotrochozoa</taxon>
        <taxon>Mollusca</taxon>
        <taxon>Gastropoda</taxon>
        <taxon>Heterobranchia</taxon>
        <taxon>Euthyneura</taxon>
        <taxon>Panpulmonata</taxon>
        <taxon>Eupulmonata</taxon>
        <taxon>Stylommatophora</taxon>
        <taxon>Helicina</taxon>
        <taxon>Arionoidea</taxon>
        <taxon>Arionidae</taxon>
        <taxon>Arion</taxon>
    </lineage>
</organism>
<name>A0A0B6XX50_9EUPU</name>
<protein>
    <submittedName>
        <fullName evidence="2">Uncharacterized protein</fullName>
    </submittedName>
</protein>
<evidence type="ECO:0000256" key="1">
    <source>
        <dbReference type="SAM" id="MobiDB-lite"/>
    </source>
</evidence>
<proteinExistence type="predicted"/>